<feature type="transmembrane region" description="Helical" evidence="1">
    <location>
        <begin position="105"/>
        <end position="124"/>
    </location>
</feature>
<keyword evidence="1" id="KW-0472">Membrane</keyword>
<dbReference type="EMBL" id="FORP01000003">
    <property type="protein sequence ID" value="SFJ14587.1"/>
    <property type="molecule type" value="Genomic_DNA"/>
</dbReference>
<protein>
    <submittedName>
        <fullName evidence="2">Uncharacterized protein</fullName>
    </submittedName>
</protein>
<evidence type="ECO:0000256" key="1">
    <source>
        <dbReference type="SAM" id="Phobius"/>
    </source>
</evidence>
<name>A0A1I3NZK9_9PSEU</name>
<keyword evidence="3" id="KW-1185">Reference proteome</keyword>
<dbReference type="AlphaFoldDB" id="A0A1I3NZK9"/>
<accession>A0A1I3NZK9</accession>
<organism evidence="2 3">
    <name type="scientific">Amycolatopsis sacchari</name>
    <dbReference type="NCBI Taxonomy" id="115433"/>
    <lineage>
        <taxon>Bacteria</taxon>
        <taxon>Bacillati</taxon>
        <taxon>Actinomycetota</taxon>
        <taxon>Actinomycetes</taxon>
        <taxon>Pseudonocardiales</taxon>
        <taxon>Pseudonocardiaceae</taxon>
        <taxon>Amycolatopsis</taxon>
    </lineage>
</organism>
<dbReference type="OrthoDB" id="9839182at2"/>
<feature type="transmembrane region" description="Helical" evidence="1">
    <location>
        <begin position="40"/>
        <end position="59"/>
    </location>
</feature>
<reference evidence="2 3" key="1">
    <citation type="submission" date="2016-10" db="EMBL/GenBank/DDBJ databases">
        <authorList>
            <person name="de Groot N.N."/>
        </authorList>
    </citation>
    <scope>NUCLEOTIDE SEQUENCE [LARGE SCALE GENOMIC DNA]</scope>
    <source>
        <strain evidence="2 3">DSM 44468</strain>
    </source>
</reference>
<evidence type="ECO:0000313" key="2">
    <source>
        <dbReference type="EMBL" id="SFJ14587.1"/>
    </source>
</evidence>
<sequence>MSVLEHFVVAVCGYVLAAVLQAAGMRLYRTGSRGRRRFGVALRISAGLVSTVTTTSWLLPAALSGGLAGGVFMFVFLFVFLPFVVCFVGLRLGKLRERRGKTEPVWHVVLIGAFALACLLPGTVATADGLMHLTGLAQPVELKVTEVIDRDARPGDRRGFTDTIDGDYVLDGKVEHLEDSAWMSLTPLPKEGDTIRVTLSRLWPTVMIETTSAAWVIVGFGAFGLAAGGALMAFALRERKRSEEPV</sequence>
<feature type="transmembrane region" description="Helical" evidence="1">
    <location>
        <begin position="213"/>
        <end position="236"/>
    </location>
</feature>
<keyword evidence="1" id="KW-0812">Transmembrane</keyword>
<dbReference type="STRING" id="115433.SAMN05421835_103213"/>
<evidence type="ECO:0000313" key="3">
    <source>
        <dbReference type="Proteomes" id="UP000199025"/>
    </source>
</evidence>
<dbReference type="RefSeq" id="WP_091505039.1">
    <property type="nucleotide sequence ID" value="NZ_CBDQZW010000010.1"/>
</dbReference>
<feature type="transmembrane region" description="Helical" evidence="1">
    <location>
        <begin position="6"/>
        <end position="28"/>
    </location>
</feature>
<feature type="transmembrane region" description="Helical" evidence="1">
    <location>
        <begin position="71"/>
        <end position="93"/>
    </location>
</feature>
<gene>
    <name evidence="2" type="ORF">SAMN05421835_103213</name>
</gene>
<dbReference type="Proteomes" id="UP000199025">
    <property type="component" value="Unassembled WGS sequence"/>
</dbReference>
<keyword evidence="1" id="KW-1133">Transmembrane helix</keyword>
<proteinExistence type="predicted"/>